<protein>
    <submittedName>
        <fullName evidence="3">Uncharacterized protein</fullName>
    </submittedName>
</protein>
<evidence type="ECO:0000256" key="2">
    <source>
        <dbReference type="SAM" id="Phobius"/>
    </source>
</evidence>
<dbReference type="Proteomes" id="UP001233999">
    <property type="component" value="Unassembled WGS sequence"/>
</dbReference>
<dbReference type="InterPro" id="IPR031720">
    <property type="entry name" value="DUF4728"/>
</dbReference>
<dbReference type="PANTHER" id="PTHR36694:SF11">
    <property type="entry name" value="LP21121P-RELATED"/>
    <property type="match status" value="1"/>
</dbReference>
<keyword evidence="2" id="KW-1133">Transmembrane helix</keyword>
<keyword evidence="2" id="KW-0472">Membrane</keyword>
<accession>A0AAD8ADK7</accession>
<evidence type="ECO:0000256" key="1">
    <source>
        <dbReference type="SAM" id="MobiDB-lite"/>
    </source>
</evidence>
<feature type="transmembrane region" description="Helical" evidence="2">
    <location>
        <begin position="85"/>
        <end position="105"/>
    </location>
</feature>
<dbReference type="EMBL" id="JASPKZ010001977">
    <property type="protein sequence ID" value="KAJ9596641.1"/>
    <property type="molecule type" value="Genomic_DNA"/>
</dbReference>
<reference evidence="3" key="1">
    <citation type="journal article" date="2023" name="IScience">
        <title>Live-bearing cockroach genome reveals convergent evolutionary mechanisms linked to viviparity in insects and beyond.</title>
        <authorList>
            <person name="Fouks B."/>
            <person name="Harrison M.C."/>
            <person name="Mikhailova A.A."/>
            <person name="Marchal E."/>
            <person name="English S."/>
            <person name="Carruthers M."/>
            <person name="Jennings E.C."/>
            <person name="Chiamaka E.L."/>
            <person name="Frigard R.A."/>
            <person name="Pippel M."/>
            <person name="Attardo G.M."/>
            <person name="Benoit J.B."/>
            <person name="Bornberg-Bauer E."/>
            <person name="Tobe S.S."/>
        </authorList>
    </citation>
    <scope>NUCLEOTIDE SEQUENCE</scope>
    <source>
        <strain evidence="3">Stay&amp;Tobe</strain>
    </source>
</reference>
<dbReference type="Pfam" id="PF15860">
    <property type="entry name" value="DUF4728"/>
    <property type="match status" value="1"/>
</dbReference>
<organism evidence="3 4">
    <name type="scientific">Diploptera punctata</name>
    <name type="common">Pacific beetle cockroach</name>
    <dbReference type="NCBI Taxonomy" id="6984"/>
    <lineage>
        <taxon>Eukaryota</taxon>
        <taxon>Metazoa</taxon>
        <taxon>Ecdysozoa</taxon>
        <taxon>Arthropoda</taxon>
        <taxon>Hexapoda</taxon>
        <taxon>Insecta</taxon>
        <taxon>Pterygota</taxon>
        <taxon>Neoptera</taxon>
        <taxon>Polyneoptera</taxon>
        <taxon>Dictyoptera</taxon>
        <taxon>Blattodea</taxon>
        <taxon>Blaberoidea</taxon>
        <taxon>Blaberidae</taxon>
        <taxon>Diplopterinae</taxon>
        <taxon>Diploptera</taxon>
    </lineage>
</organism>
<comment type="caution">
    <text evidence="3">The sequence shown here is derived from an EMBL/GenBank/DDBJ whole genome shotgun (WGS) entry which is preliminary data.</text>
</comment>
<keyword evidence="2" id="KW-0812">Transmembrane</keyword>
<name>A0AAD8ADK7_DIPPU</name>
<dbReference type="AlphaFoldDB" id="A0AAD8ADK7"/>
<feature type="compositionally biased region" description="Basic and acidic residues" evidence="1">
    <location>
        <begin position="181"/>
        <end position="192"/>
    </location>
</feature>
<reference evidence="3" key="2">
    <citation type="submission" date="2023-05" db="EMBL/GenBank/DDBJ databases">
        <authorList>
            <person name="Fouks B."/>
        </authorList>
    </citation>
    <scope>NUCLEOTIDE SEQUENCE</scope>
    <source>
        <strain evidence="3">Stay&amp;Tobe</strain>
        <tissue evidence="3">Testes</tissue>
    </source>
</reference>
<sequence>MSFKVKCVPVIHKVCCCSLRCGTFVAGTIMLILDMVSLVRDSIELSTMEVKEDKENKEQDFKFEEENDKEQDFSDFKLDLRDLTIAQTVYTAVDILTIILLLYGACKEKAGCLLPQVILMMYDIVYLLVIVVLLGVDVKDNALLTFGVLLVGALFVGLFMYVWVIFYSYYRQLEKRRAEPRDSMNLRDEHPTESLYNNTA</sequence>
<feature type="transmembrane region" description="Helical" evidence="2">
    <location>
        <begin position="117"/>
        <end position="136"/>
    </location>
</feature>
<keyword evidence="4" id="KW-1185">Reference proteome</keyword>
<dbReference type="PANTHER" id="PTHR36694">
    <property type="entry name" value="PASIFLORA 1, ISOFORM A-RELATED"/>
    <property type="match status" value="1"/>
</dbReference>
<feature type="region of interest" description="Disordered" evidence="1">
    <location>
        <begin position="181"/>
        <end position="200"/>
    </location>
</feature>
<proteinExistence type="predicted"/>
<gene>
    <name evidence="3" type="ORF">L9F63_012338</name>
</gene>
<evidence type="ECO:0000313" key="3">
    <source>
        <dbReference type="EMBL" id="KAJ9596641.1"/>
    </source>
</evidence>
<feature type="transmembrane region" description="Helical" evidence="2">
    <location>
        <begin position="21"/>
        <end position="39"/>
    </location>
</feature>
<evidence type="ECO:0000313" key="4">
    <source>
        <dbReference type="Proteomes" id="UP001233999"/>
    </source>
</evidence>
<feature type="transmembrane region" description="Helical" evidence="2">
    <location>
        <begin position="142"/>
        <end position="167"/>
    </location>
</feature>